<organism evidence="1 2">
    <name type="scientific">Dorcoceras hygrometricum</name>
    <dbReference type="NCBI Taxonomy" id="472368"/>
    <lineage>
        <taxon>Eukaryota</taxon>
        <taxon>Viridiplantae</taxon>
        <taxon>Streptophyta</taxon>
        <taxon>Embryophyta</taxon>
        <taxon>Tracheophyta</taxon>
        <taxon>Spermatophyta</taxon>
        <taxon>Magnoliopsida</taxon>
        <taxon>eudicotyledons</taxon>
        <taxon>Gunneridae</taxon>
        <taxon>Pentapetalae</taxon>
        <taxon>asterids</taxon>
        <taxon>lamiids</taxon>
        <taxon>Lamiales</taxon>
        <taxon>Gesneriaceae</taxon>
        <taxon>Didymocarpoideae</taxon>
        <taxon>Trichosporeae</taxon>
        <taxon>Loxocarpinae</taxon>
        <taxon>Dorcoceras</taxon>
    </lineage>
</organism>
<keyword evidence="2" id="KW-1185">Reference proteome</keyword>
<dbReference type="AlphaFoldDB" id="A0A2Z7ACP0"/>
<gene>
    <name evidence="1" type="ORF">F511_20603</name>
</gene>
<dbReference type="EMBL" id="KV018673">
    <property type="protein sequence ID" value="KZV16682.1"/>
    <property type="molecule type" value="Genomic_DNA"/>
</dbReference>
<protein>
    <submittedName>
        <fullName evidence="1">Exocyst complex subunit Sec15-like family protein</fullName>
    </submittedName>
</protein>
<evidence type="ECO:0000313" key="2">
    <source>
        <dbReference type="Proteomes" id="UP000250235"/>
    </source>
</evidence>
<name>A0A2Z7ACP0_9LAMI</name>
<accession>A0A2Z7ACP0</accession>
<proteinExistence type="predicted"/>
<evidence type="ECO:0000313" key="1">
    <source>
        <dbReference type="EMBL" id="KZV16682.1"/>
    </source>
</evidence>
<reference evidence="1 2" key="1">
    <citation type="journal article" date="2015" name="Proc. Natl. Acad. Sci. U.S.A.">
        <title>The resurrection genome of Boea hygrometrica: A blueprint for survival of dehydration.</title>
        <authorList>
            <person name="Xiao L."/>
            <person name="Yang G."/>
            <person name="Zhang L."/>
            <person name="Yang X."/>
            <person name="Zhao S."/>
            <person name="Ji Z."/>
            <person name="Zhou Q."/>
            <person name="Hu M."/>
            <person name="Wang Y."/>
            <person name="Chen M."/>
            <person name="Xu Y."/>
            <person name="Jin H."/>
            <person name="Xiao X."/>
            <person name="Hu G."/>
            <person name="Bao F."/>
            <person name="Hu Y."/>
            <person name="Wan P."/>
            <person name="Li L."/>
            <person name="Deng X."/>
            <person name="Kuang T."/>
            <person name="Xiang C."/>
            <person name="Zhu J.K."/>
            <person name="Oliver M.J."/>
            <person name="He Y."/>
        </authorList>
    </citation>
    <scope>NUCLEOTIDE SEQUENCE [LARGE SCALE GENOMIC DNA]</scope>
    <source>
        <strain evidence="2">cv. XS01</strain>
    </source>
</reference>
<dbReference type="Proteomes" id="UP000250235">
    <property type="component" value="Unassembled WGS sequence"/>
</dbReference>
<sequence>MQINESISILRSRIDSISHQRHQDSVSMTFRVVRTNRYSQDLGLIHSTNGNHLESPNEGSSIDHQVTIHLHAQNITIFPTNETWCFDRSRAPIFLILPLHQHRIDVSAITNEEEGRLVEKEKEKEKEIEPVADDGMSLEKIIDSEDTDPLSKVLEMTTKSSTSDEESLSIDDLLAQIPEDMMLPYTTFAEPTRIKFGLGIEIKEIKEIKEGDWYKASLPQIDIADKGKAPLVEPDEIKGHPAQELFSSLFIYSSEFSSWGFQVVIQQMVCFQWLIRIQRDSADTSLKSIQQMLLSRPASTGLSLQRVFAKKCKRQRFDKLERRRGVHCFVSADEVISRRFLEEFSSWLSIFVEDCETTTFG</sequence>